<dbReference type="EMBL" id="CP055903">
    <property type="protein sequence ID" value="QKX63443.1"/>
    <property type="molecule type" value="Genomic_DNA"/>
</dbReference>
<dbReference type="Pfam" id="PF07985">
    <property type="entry name" value="SRR1"/>
    <property type="match status" value="1"/>
</dbReference>
<protein>
    <recommendedName>
        <fullName evidence="2">SRR1-like domain-containing protein</fullName>
    </recommendedName>
</protein>
<name>A0A7H8RFV8_TALRU</name>
<evidence type="ECO:0000256" key="1">
    <source>
        <dbReference type="SAM" id="MobiDB-lite"/>
    </source>
</evidence>
<evidence type="ECO:0000259" key="2">
    <source>
        <dbReference type="Pfam" id="PF07985"/>
    </source>
</evidence>
<dbReference type="RefSeq" id="XP_035349617.1">
    <property type="nucleotide sequence ID" value="XM_035493724.1"/>
</dbReference>
<reference evidence="4" key="1">
    <citation type="submission" date="2020-06" db="EMBL/GenBank/DDBJ databases">
        <title>A chromosome-scale genome assembly of Talaromyces rugulosus W13939.</title>
        <authorList>
            <person name="Wang B."/>
            <person name="Guo L."/>
            <person name="Ye K."/>
            <person name="Wang L."/>
        </authorList>
    </citation>
    <scope>NUCLEOTIDE SEQUENCE [LARGE SCALE GENOMIC DNA]</scope>
    <source>
        <strain evidence="4">W13939</strain>
    </source>
</reference>
<dbReference type="OrthoDB" id="5318346at2759"/>
<feature type="compositionally biased region" description="Basic residues" evidence="1">
    <location>
        <begin position="1"/>
        <end position="11"/>
    </location>
</feature>
<keyword evidence="4" id="KW-1185">Reference proteome</keyword>
<dbReference type="GeneID" id="55998092"/>
<dbReference type="PANTHER" id="PTHR42080">
    <property type="entry name" value="SRR1 DOMAIN-CONTAINING PROTEIN"/>
    <property type="match status" value="1"/>
</dbReference>
<evidence type="ECO:0000313" key="4">
    <source>
        <dbReference type="Proteomes" id="UP000509510"/>
    </source>
</evidence>
<feature type="domain" description="SRR1-like" evidence="2">
    <location>
        <begin position="135"/>
        <end position="314"/>
    </location>
</feature>
<feature type="region of interest" description="Disordered" evidence="1">
    <location>
        <begin position="39"/>
        <end position="88"/>
    </location>
</feature>
<organism evidence="3 4">
    <name type="scientific">Talaromyces rugulosus</name>
    <name type="common">Penicillium rugulosum</name>
    <dbReference type="NCBI Taxonomy" id="121627"/>
    <lineage>
        <taxon>Eukaryota</taxon>
        <taxon>Fungi</taxon>
        <taxon>Dikarya</taxon>
        <taxon>Ascomycota</taxon>
        <taxon>Pezizomycotina</taxon>
        <taxon>Eurotiomycetes</taxon>
        <taxon>Eurotiomycetidae</taxon>
        <taxon>Eurotiales</taxon>
        <taxon>Trichocomaceae</taxon>
        <taxon>Talaromyces</taxon>
        <taxon>Talaromyces sect. Islandici</taxon>
    </lineage>
</organism>
<dbReference type="Proteomes" id="UP000509510">
    <property type="component" value="Chromosome VI"/>
</dbReference>
<sequence>MPHTSRRHRNHVSNNPLRAAHGKRLQITDDDGWVHVVNTSISDSSPRTKPKTYTSATTDGSADDPDCSPSSKQEEKEKEEEEEGKLPLILPAEAPPRLTLSSLRQKFDADLAAWQTSATWTTLRDSLLRILARLPAGSEFDRLVCIGLGSPSGLRDGWVDRRDVASYQLAAFVSLVQSVQQEQEQETSQTGEAAATTRKMEIIAQDPIFNALDKQLLSSLGITVVAHPQAFSSVTAQTLLFAPGAEKRHLELVLPARPLVLFGGPLEEDTGRLYQNQQKQKDSVIEQFLTTTQSMKLVEFGPRPEAFWRMRIYWRDLVD</sequence>
<dbReference type="AlphaFoldDB" id="A0A7H8RFV8"/>
<proteinExistence type="predicted"/>
<feature type="compositionally biased region" description="Polar residues" evidence="1">
    <location>
        <begin position="39"/>
        <end position="60"/>
    </location>
</feature>
<feature type="region of interest" description="Disordered" evidence="1">
    <location>
        <begin position="1"/>
        <end position="23"/>
    </location>
</feature>
<gene>
    <name evidence="3" type="ORF">TRUGW13939_10613</name>
</gene>
<dbReference type="PANTHER" id="PTHR42080:SF1">
    <property type="entry name" value="SRR1-LIKE DOMAIN-CONTAINING PROTEIN"/>
    <property type="match status" value="1"/>
</dbReference>
<evidence type="ECO:0000313" key="3">
    <source>
        <dbReference type="EMBL" id="QKX63443.1"/>
    </source>
</evidence>
<dbReference type="InterPro" id="IPR012942">
    <property type="entry name" value="SRR1-like"/>
</dbReference>
<dbReference type="KEGG" id="trg:TRUGW13939_10613"/>
<accession>A0A7H8RFV8</accession>